<dbReference type="Pfam" id="PF18199">
    <property type="entry name" value="Dynein_C"/>
    <property type="match status" value="1"/>
</dbReference>
<evidence type="ECO:0000313" key="5">
    <source>
        <dbReference type="Proteomes" id="UP000008909"/>
    </source>
</evidence>
<accession>H2KS84</accession>
<dbReference type="PANTHER" id="PTHR22878">
    <property type="entry name" value="DYNEIN HEAVY CHAIN 6, AXONEMAL-LIKE-RELATED"/>
    <property type="match status" value="1"/>
</dbReference>
<dbReference type="PANTHER" id="PTHR22878:SF63">
    <property type="entry name" value="DYNEIN AXONEMAL HEAVY CHAIN 10"/>
    <property type="match status" value="1"/>
</dbReference>
<dbReference type="FunFam" id="1.10.8.720:FF:000005">
    <property type="entry name" value="Dynein axonemal heavy chain 10"/>
    <property type="match status" value="1"/>
</dbReference>
<proteinExistence type="predicted"/>
<dbReference type="GO" id="GO:0008569">
    <property type="term" value="F:minus-end-directed microtubule motor activity"/>
    <property type="evidence" value="ECO:0007669"/>
    <property type="project" value="InterPro"/>
</dbReference>
<dbReference type="InterPro" id="IPR042219">
    <property type="entry name" value="AAA_lid_11_sf"/>
</dbReference>
<dbReference type="FunFam" id="3.40.50.300:FF:000153">
    <property type="entry name" value="Dynein axonemal heavy chain 1"/>
    <property type="match status" value="1"/>
</dbReference>
<dbReference type="EMBL" id="DF143325">
    <property type="protein sequence ID" value="GAA34648.2"/>
    <property type="molecule type" value="Genomic_DNA"/>
</dbReference>
<feature type="domain" description="Dynein heavy chain region D6 P-loop" evidence="1">
    <location>
        <begin position="144"/>
        <end position="256"/>
    </location>
</feature>
<keyword evidence="5" id="KW-1185">Reference proteome</keyword>
<evidence type="ECO:0000259" key="1">
    <source>
        <dbReference type="Pfam" id="PF03028"/>
    </source>
</evidence>
<evidence type="ECO:0000259" key="3">
    <source>
        <dbReference type="Pfam" id="PF18199"/>
    </source>
</evidence>
<dbReference type="AlphaFoldDB" id="H2KS84"/>
<evidence type="ECO:0000259" key="2">
    <source>
        <dbReference type="Pfam" id="PF18198"/>
    </source>
</evidence>
<dbReference type="FunFam" id="3.10.490.20:FF:000006">
    <property type="entry name" value="Dynein axonemal heavy chain 10"/>
    <property type="match status" value="1"/>
</dbReference>
<gene>
    <name evidence="4" type="ORF">CLF_108471</name>
</gene>
<organism evidence="4 5">
    <name type="scientific">Clonorchis sinensis</name>
    <name type="common">Chinese liver fluke</name>
    <dbReference type="NCBI Taxonomy" id="79923"/>
    <lineage>
        <taxon>Eukaryota</taxon>
        <taxon>Metazoa</taxon>
        <taxon>Spiralia</taxon>
        <taxon>Lophotrochozoa</taxon>
        <taxon>Platyhelminthes</taxon>
        <taxon>Trematoda</taxon>
        <taxon>Digenea</taxon>
        <taxon>Opisthorchiida</taxon>
        <taxon>Opisthorchiata</taxon>
        <taxon>Opisthorchiidae</taxon>
        <taxon>Clonorchis</taxon>
    </lineage>
</organism>
<dbReference type="InterPro" id="IPR027417">
    <property type="entry name" value="P-loop_NTPase"/>
</dbReference>
<dbReference type="Pfam" id="PF18198">
    <property type="entry name" value="AAA_lid_11"/>
    <property type="match status" value="1"/>
</dbReference>
<dbReference type="Gene3D" id="1.20.1270.280">
    <property type="match status" value="1"/>
</dbReference>
<dbReference type="GO" id="GO:0051959">
    <property type="term" value="F:dynein light intermediate chain binding"/>
    <property type="evidence" value="ECO:0007669"/>
    <property type="project" value="InterPro"/>
</dbReference>
<reference key="2">
    <citation type="submission" date="2011-10" db="EMBL/GenBank/DDBJ databases">
        <title>The genome and transcriptome sequence of Clonorchis sinensis provide insights into the carcinogenic liver fluke.</title>
        <authorList>
            <person name="Wang X."/>
            <person name="Huang Y."/>
            <person name="Chen W."/>
            <person name="Liu H."/>
            <person name="Guo L."/>
            <person name="Chen Y."/>
            <person name="Luo F."/>
            <person name="Zhou W."/>
            <person name="Sun J."/>
            <person name="Mao Q."/>
            <person name="Liang P."/>
            <person name="Zhou C."/>
            <person name="Tian Y."/>
            <person name="Men J."/>
            <person name="Lv X."/>
            <person name="Huang L."/>
            <person name="Zhou J."/>
            <person name="Hu Y."/>
            <person name="Li R."/>
            <person name="Zhang F."/>
            <person name="Lei H."/>
            <person name="Li X."/>
            <person name="Hu X."/>
            <person name="Liang C."/>
            <person name="Xu J."/>
            <person name="Wu Z."/>
            <person name="Yu X."/>
        </authorList>
    </citation>
    <scope>NUCLEOTIDE SEQUENCE</scope>
    <source>
        <strain>Henan</strain>
    </source>
</reference>
<dbReference type="Gene3D" id="3.40.50.300">
    <property type="entry name" value="P-loop containing nucleotide triphosphate hydrolases"/>
    <property type="match status" value="1"/>
</dbReference>
<dbReference type="Gene3D" id="1.10.8.720">
    <property type="entry name" value="Region D6 of dynein motor"/>
    <property type="match status" value="1"/>
</dbReference>
<dbReference type="GO" id="GO:0007018">
    <property type="term" value="P:microtubule-based movement"/>
    <property type="evidence" value="ECO:0007669"/>
    <property type="project" value="InterPro"/>
</dbReference>
<dbReference type="InterPro" id="IPR004273">
    <property type="entry name" value="Dynein_heavy_D6_P-loop"/>
</dbReference>
<sequence>MTNKIEADLGNLSPIEMDFFIKGNTAVEKTKLDKPVTWIPDTCWQDMVRLIELFPKSFGSLPEAIRQNEAKWKIWYNKDAPESIHMPGKYSKNLRWFERLCLLRCFRVDRIYQTIRLYVTDTMGERFVTPPILSFTSIYEQSTPMTPIVFILSPGSDPTGDLLKLAERQGFDQCNIKFLSMGQGQDKNAQNLLEVCITRGNWLMLQNCHLLVKWLKVLEKRLERLTTPHPDFRLWLTTEPCSDFPVGVLQRSLKVVTEPPNGLKQNLLATYHKIAPSTLLDCEHPAFQPLVYVLAFFHAVVQERRKYGKIGWNIPYDFNESDFRVSMDILRTYLQKSFEEGEKRIPWDSLKYLIGDVMYGGRAIDEFDRRVLRTYMDEYFGDFIFDEFQIFHFYRNNAVDYVIPAGVARDDYVEYIHTLPLANNPEVFGLHANAEIGYHTRAAKQLWNSLIELQPQTADEPGATSREALLDQVASDILHILPEPFDREQIRKTMGASIPPTAVVLLQELERLNLLSHRIKTSLEMLKRALAGEVGLSAELDDLARSLSNGQLPLLWRRLAPATLKSLGDWILHFRERIKQYKKWIEKGEPNVIWLSGLHIPESYLMALVQTTCRRNGWPLDRSTLFATLTDIPDDAEVAERAHQGCFVCGLFLEGASWDMEAGCLIRQHPKQLIQPLPILRVTAVETHRLKLQNTFRAPVYVTSDRRNAMGVGLVFEANLQTSKHASHWILQGVCLILNTD</sequence>
<dbReference type="GO" id="GO:0030286">
    <property type="term" value="C:dynein complex"/>
    <property type="evidence" value="ECO:0007669"/>
    <property type="project" value="InterPro"/>
</dbReference>
<name>H2KS84_CLOSI</name>
<dbReference type="InterPro" id="IPR043160">
    <property type="entry name" value="Dynein_C_barrel"/>
</dbReference>
<dbReference type="Pfam" id="PF03028">
    <property type="entry name" value="Dynein_heavy"/>
    <property type="match status" value="1"/>
</dbReference>
<dbReference type="Gene3D" id="3.10.490.20">
    <property type="match status" value="1"/>
</dbReference>
<feature type="domain" description="Dynein heavy chain C-terminal" evidence="3">
    <location>
        <begin position="441"/>
        <end position="738"/>
    </location>
</feature>
<dbReference type="InterPro" id="IPR041658">
    <property type="entry name" value="AAA_lid_11"/>
</dbReference>
<reference evidence="4" key="1">
    <citation type="journal article" date="2011" name="Genome Biol.">
        <title>The draft genome of the carcinogenic human liver fluke Clonorchis sinensis.</title>
        <authorList>
            <person name="Wang X."/>
            <person name="Chen W."/>
            <person name="Huang Y."/>
            <person name="Sun J."/>
            <person name="Men J."/>
            <person name="Liu H."/>
            <person name="Luo F."/>
            <person name="Guo L."/>
            <person name="Lv X."/>
            <person name="Deng C."/>
            <person name="Zhou C."/>
            <person name="Fan Y."/>
            <person name="Li X."/>
            <person name="Huang L."/>
            <person name="Hu Y."/>
            <person name="Liang C."/>
            <person name="Hu X."/>
            <person name="Xu J."/>
            <person name="Yu X."/>
        </authorList>
    </citation>
    <scope>NUCLEOTIDE SEQUENCE [LARGE SCALE GENOMIC DNA]</scope>
    <source>
        <strain evidence="4">Henan</strain>
    </source>
</reference>
<dbReference type="FunFam" id="1.20.1270.280:FF:000005">
    <property type="entry name" value="Dynein axonemal heavy chain 10"/>
    <property type="match status" value="1"/>
</dbReference>
<feature type="domain" description="Dynein heavy chain AAA lid" evidence="2">
    <location>
        <begin position="287"/>
        <end position="434"/>
    </location>
</feature>
<dbReference type="InterPro" id="IPR026983">
    <property type="entry name" value="DHC"/>
</dbReference>
<dbReference type="GO" id="GO:0045505">
    <property type="term" value="F:dynein intermediate chain binding"/>
    <property type="evidence" value="ECO:0007669"/>
    <property type="project" value="InterPro"/>
</dbReference>
<evidence type="ECO:0000313" key="4">
    <source>
        <dbReference type="EMBL" id="GAA34648.2"/>
    </source>
</evidence>
<dbReference type="InterPro" id="IPR041228">
    <property type="entry name" value="Dynein_C"/>
</dbReference>
<protein>
    <submittedName>
        <fullName evidence="4">Dynein heavy chain 10 axonemal</fullName>
    </submittedName>
</protein>
<dbReference type="Proteomes" id="UP000008909">
    <property type="component" value="Unassembled WGS sequence"/>
</dbReference>